<reference evidence="2 3" key="1">
    <citation type="submission" date="2019-06" db="EMBL/GenBank/DDBJ databases">
        <authorList>
            <person name="Li F."/>
        </authorList>
    </citation>
    <scope>NUCLEOTIDE SEQUENCE [LARGE SCALE GENOMIC DNA]</scope>
    <source>
        <strain evidence="2 3">10F1D-1</strain>
    </source>
</reference>
<dbReference type="InterPro" id="IPR022742">
    <property type="entry name" value="Hydrolase_4"/>
</dbReference>
<feature type="domain" description="Serine aminopeptidase S33" evidence="1">
    <location>
        <begin position="30"/>
        <end position="269"/>
    </location>
</feature>
<dbReference type="Gene3D" id="3.40.50.1820">
    <property type="entry name" value="alpha/beta hydrolase"/>
    <property type="match status" value="1"/>
</dbReference>
<protein>
    <submittedName>
        <fullName evidence="2">Lysophospholipase</fullName>
    </submittedName>
</protein>
<dbReference type="InterPro" id="IPR029058">
    <property type="entry name" value="AB_hydrolase_fold"/>
</dbReference>
<dbReference type="PANTHER" id="PTHR11614">
    <property type="entry name" value="PHOSPHOLIPASE-RELATED"/>
    <property type="match status" value="1"/>
</dbReference>
<accession>A0A506YA49</accession>
<sequence>MPRFTVDRIDDSYVDERGVTIHFSVWKAISPTAIVQLAHGVGEHGLRYEQTAQDLVNAGFTVYADDHRGHGRTGLRQHAGDHGRLGRLGVGGLRATVDALRQFTGIIREQNPGIPLVLLGHSWGSLMAQMIIADTAGDYDAVILSGTAFRTLRDMNGGDLAKRFASEGPNGWLSRDRAVQQAFADDPLTTNATVLKLFGFRDALRLLGTPKAKLPKDVPLLIVIGSDDTLGGPASVEKLAAAYRERGGLSDVTVKIWDGARHEVLNETNRLDVIADLAQWMNARLRYQPPARRRR</sequence>
<dbReference type="InterPro" id="IPR051044">
    <property type="entry name" value="MAG_DAG_Lipase"/>
</dbReference>
<gene>
    <name evidence="2" type="ORF">FJ657_05155</name>
</gene>
<dbReference type="Pfam" id="PF12146">
    <property type="entry name" value="Hydrolase_4"/>
    <property type="match status" value="1"/>
</dbReference>
<evidence type="ECO:0000313" key="2">
    <source>
        <dbReference type="EMBL" id="TPW78018.1"/>
    </source>
</evidence>
<proteinExistence type="predicted"/>
<name>A0A506YA49_9MICO</name>
<dbReference type="OrthoDB" id="9806902at2"/>
<dbReference type="AlphaFoldDB" id="A0A506YA49"/>
<keyword evidence="3" id="KW-1185">Reference proteome</keyword>
<evidence type="ECO:0000313" key="3">
    <source>
        <dbReference type="Proteomes" id="UP000316252"/>
    </source>
</evidence>
<dbReference type="EMBL" id="VHQG01000001">
    <property type="protein sequence ID" value="TPW78018.1"/>
    <property type="molecule type" value="Genomic_DNA"/>
</dbReference>
<organism evidence="2 3">
    <name type="scientific">Schumannella soli</name>
    <dbReference type="NCBI Taxonomy" id="2590779"/>
    <lineage>
        <taxon>Bacteria</taxon>
        <taxon>Bacillati</taxon>
        <taxon>Actinomycetota</taxon>
        <taxon>Actinomycetes</taxon>
        <taxon>Micrococcales</taxon>
        <taxon>Microbacteriaceae</taxon>
        <taxon>Schumannella</taxon>
    </lineage>
</organism>
<dbReference type="Proteomes" id="UP000316252">
    <property type="component" value="Unassembled WGS sequence"/>
</dbReference>
<evidence type="ECO:0000259" key="1">
    <source>
        <dbReference type="Pfam" id="PF12146"/>
    </source>
</evidence>
<dbReference type="RefSeq" id="WP_141162543.1">
    <property type="nucleotide sequence ID" value="NZ_VHQG01000001.1"/>
</dbReference>
<comment type="caution">
    <text evidence="2">The sequence shown here is derived from an EMBL/GenBank/DDBJ whole genome shotgun (WGS) entry which is preliminary data.</text>
</comment>
<dbReference type="SUPFAM" id="SSF53474">
    <property type="entry name" value="alpha/beta-Hydrolases"/>
    <property type="match status" value="1"/>
</dbReference>